<comment type="caution">
    <text evidence="4">The sequence shown here is derived from an EMBL/GenBank/DDBJ whole genome shotgun (WGS) entry which is preliminary data.</text>
</comment>
<evidence type="ECO:0000313" key="5">
    <source>
        <dbReference type="Proteomes" id="UP000019365"/>
    </source>
</evidence>
<dbReference type="AlphaFoldDB" id="W7UMA0"/>
<dbReference type="EMBL" id="ATAX01000008">
    <property type="protein sequence ID" value="EWM54918.1"/>
    <property type="molecule type" value="Genomic_DNA"/>
</dbReference>
<dbReference type="GO" id="GO:0019878">
    <property type="term" value="P:lysine biosynthetic process via aminoadipic acid"/>
    <property type="evidence" value="ECO:0007669"/>
    <property type="project" value="TreeGrafter"/>
</dbReference>
<dbReference type="RefSeq" id="WP_037296965.1">
    <property type="nucleotide sequence ID" value="NZ_ATAX01000008.1"/>
</dbReference>
<evidence type="ECO:0000259" key="3">
    <source>
        <dbReference type="Pfam" id="PF01648"/>
    </source>
</evidence>
<dbReference type="GO" id="GO:0005829">
    <property type="term" value="C:cytosol"/>
    <property type="evidence" value="ECO:0007669"/>
    <property type="project" value="TreeGrafter"/>
</dbReference>
<organism evidence="4 5">
    <name type="scientific">Ruminococcus flavefaciens 007c</name>
    <dbReference type="NCBI Taxonomy" id="1341157"/>
    <lineage>
        <taxon>Bacteria</taxon>
        <taxon>Bacillati</taxon>
        <taxon>Bacillota</taxon>
        <taxon>Clostridia</taxon>
        <taxon>Eubacteriales</taxon>
        <taxon>Oscillospiraceae</taxon>
        <taxon>Ruminococcus</taxon>
    </lineage>
</organism>
<proteinExistence type="inferred from homology"/>
<dbReference type="SUPFAM" id="SSF56214">
    <property type="entry name" value="4'-phosphopantetheinyl transferase"/>
    <property type="match status" value="2"/>
</dbReference>
<accession>W7UMA0</accession>
<dbReference type="GO" id="GO:0008897">
    <property type="term" value="F:holo-[acyl-carrier-protein] synthase activity"/>
    <property type="evidence" value="ECO:0007669"/>
    <property type="project" value="InterPro"/>
</dbReference>
<reference evidence="4 5" key="1">
    <citation type="journal article" date="2014" name="PLoS ONE">
        <title>Rumen cellulosomics: divergent fiber-degrading strategies revealed by comparative genome-wide analysis of six ruminococcal strains.</title>
        <authorList>
            <person name="Dassa B."/>
            <person name="Borovok I."/>
            <person name="Ruimy-Israeli V."/>
            <person name="Lamed R."/>
            <person name="Flint H.J."/>
            <person name="Duncan S.H."/>
            <person name="Henrissat B."/>
            <person name="Coutinho P."/>
            <person name="Morrison M."/>
            <person name="Mosoni P."/>
            <person name="Yeoman C.J."/>
            <person name="White B.A."/>
            <person name="Bayer E.A."/>
        </authorList>
    </citation>
    <scope>NUCLEOTIDE SEQUENCE [LARGE SCALE GENOMIC DNA]</scope>
    <source>
        <strain evidence="4 5">007c</strain>
    </source>
</reference>
<dbReference type="PANTHER" id="PTHR12215:SF10">
    <property type="entry name" value="L-AMINOADIPATE-SEMIALDEHYDE DEHYDROGENASE-PHOSPHOPANTETHEINYL TRANSFERASE"/>
    <property type="match status" value="1"/>
</dbReference>
<dbReference type="InterPro" id="IPR008278">
    <property type="entry name" value="4-PPantetheinyl_Trfase_dom"/>
</dbReference>
<dbReference type="PATRIC" id="fig|1341157.4.peg.537"/>
<dbReference type="GO" id="GO:0000287">
    <property type="term" value="F:magnesium ion binding"/>
    <property type="evidence" value="ECO:0007669"/>
    <property type="project" value="InterPro"/>
</dbReference>
<comment type="similarity">
    <text evidence="1">Belongs to the P-Pant transferase superfamily. Gsp/Sfp/HetI/AcpT family.</text>
</comment>
<evidence type="ECO:0000256" key="2">
    <source>
        <dbReference type="ARBA" id="ARBA00022679"/>
    </source>
</evidence>
<name>W7UMA0_RUMFL</name>
<keyword evidence="2" id="KW-0808">Transferase</keyword>
<evidence type="ECO:0000313" key="4">
    <source>
        <dbReference type="EMBL" id="EWM54918.1"/>
    </source>
</evidence>
<dbReference type="InterPro" id="IPR037143">
    <property type="entry name" value="4-PPantetheinyl_Trfase_dom_sf"/>
</dbReference>
<dbReference type="OrthoDB" id="9808281at2"/>
<gene>
    <name evidence="4" type="ORF">RF007C_11305</name>
</gene>
<evidence type="ECO:0000256" key="1">
    <source>
        <dbReference type="ARBA" id="ARBA00010990"/>
    </source>
</evidence>
<dbReference type="Pfam" id="PF01648">
    <property type="entry name" value="ACPS"/>
    <property type="match status" value="1"/>
</dbReference>
<dbReference type="Gene3D" id="3.90.470.20">
    <property type="entry name" value="4'-phosphopantetheinyl transferase domain"/>
    <property type="match status" value="2"/>
</dbReference>
<protein>
    <recommendedName>
        <fullName evidence="3">4'-phosphopantetheinyl transferase domain-containing protein</fullName>
    </recommendedName>
</protein>
<feature type="domain" description="4'-phosphopantetheinyl transferase" evidence="3">
    <location>
        <begin position="75"/>
        <end position="172"/>
    </location>
</feature>
<dbReference type="Proteomes" id="UP000019365">
    <property type="component" value="Unassembled WGS sequence"/>
</dbReference>
<dbReference type="PANTHER" id="PTHR12215">
    <property type="entry name" value="PHOSPHOPANTETHEINE TRANSFERASE"/>
    <property type="match status" value="1"/>
</dbReference>
<sequence>MLMISLTKLEKKELHRLAHGILRECLKLRCVNYDEDTPLARGRMGKPFLAERPDIHFNLSHSNGIAACIVSEHECGIDCEEVREYRPAVVKRAFSESERIMIEEAPPEERDLLFFRLWTLKESYIKAIGTGISYPLNTLEFSFEGDCIISSQTDCRFRQIIIDGGKYAVAICEKMSSVT</sequence>
<dbReference type="InterPro" id="IPR050559">
    <property type="entry name" value="P-Pant_transferase_sf"/>
</dbReference>
<keyword evidence="5" id="KW-1185">Reference proteome</keyword>
<dbReference type="eggNOG" id="COG2091">
    <property type="taxonomic scope" value="Bacteria"/>
</dbReference>